<dbReference type="InterPro" id="IPR014729">
    <property type="entry name" value="Rossmann-like_a/b/a_fold"/>
</dbReference>
<dbReference type="PANTHER" id="PTHR43033">
    <property type="entry name" value="TRNA(ILE)-LYSIDINE SYNTHASE-RELATED"/>
    <property type="match status" value="1"/>
</dbReference>
<dbReference type="InterPro" id="IPR012094">
    <property type="entry name" value="tRNA_Ile_lys_synt"/>
</dbReference>
<dbReference type="PANTHER" id="PTHR43033:SF5">
    <property type="entry name" value="TRNA(ILE)-LYSIDINE SYNTHETASE"/>
    <property type="match status" value="1"/>
</dbReference>
<keyword evidence="3" id="KW-0819">tRNA processing</keyword>
<reference evidence="9" key="1">
    <citation type="submission" date="2025-08" db="UniProtKB">
        <authorList>
            <consortium name="RefSeq"/>
        </authorList>
    </citation>
    <scope>IDENTIFICATION</scope>
</reference>
<evidence type="ECO:0000256" key="2">
    <source>
        <dbReference type="ARBA" id="ARBA00022598"/>
    </source>
</evidence>
<accession>A0A6I9U0R9</accession>
<dbReference type="InParanoid" id="A0A6I9U0R9"/>
<dbReference type="EC" id="6.3.4.19" evidence="1"/>
<dbReference type="GO" id="GO:0005524">
    <property type="term" value="F:ATP binding"/>
    <property type="evidence" value="ECO:0007669"/>
    <property type="project" value="UniProtKB-KW"/>
</dbReference>
<evidence type="ECO:0000313" key="8">
    <source>
        <dbReference type="Proteomes" id="UP000504604"/>
    </source>
</evidence>
<evidence type="ECO:0000259" key="7">
    <source>
        <dbReference type="Pfam" id="PF01171"/>
    </source>
</evidence>
<evidence type="ECO:0000256" key="3">
    <source>
        <dbReference type="ARBA" id="ARBA00022694"/>
    </source>
</evidence>
<evidence type="ECO:0000313" key="9">
    <source>
        <dbReference type="RefSeq" id="XP_011093582.1"/>
    </source>
</evidence>
<dbReference type="GO" id="GO:0008033">
    <property type="term" value="P:tRNA processing"/>
    <property type="evidence" value="ECO:0007669"/>
    <property type="project" value="UniProtKB-KW"/>
</dbReference>
<feature type="domain" description="tRNA(Ile)-lysidine/2-thiocytidine synthase N-terminal" evidence="7">
    <location>
        <begin position="76"/>
        <end position="282"/>
    </location>
</feature>
<dbReference type="CDD" id="cd01992">
    <property type="entry name" value="TilS_N"/>
    <property type="match status" value="1"/>
</dbReference>
<keyword evidence="2" id="KW-0436">Ligase</keyword>
<name>A0A6I9U0R9_SESIN</name>
<keyword evidence="8" id="KW-1185">Reference proteome</keyword>
<dbReference type="OrthoDB" id="1708151at2759"/>
<dbReference type="KEGG" id="sind:105173515"/>
<proteinExistence type="inferred from homology"/>
<organism evidence="8 9">
    <name type="scientific">Sesamum indicum</name>
    <name type="common">Oriental sesame</name>
    <name type="synonym">Sesamum orientale</name>
    <dbReference type="NCBI Taxonomy" id="4182"/>
    <lineage>
        <taxon>Eukaryota</taxon>
        <taxon>Viridiplantae</taxon>
        <taxon>Streptophyta</taxon>
        <taxon>Embryophyta</taxon>
        <taxon>Tracheophyta</taxon>
        <taxon>Spermatophyta</taxon>
        <taxon>Magnoliopsida</taxon>
        <taxon>eudicotyledons</taxon>
        <taxon>Gunneridae</taxon>
        <taxon>Pentapetalae</taxon>
        <taxon>asterids</taxon>
        <taxon>lamiids</taxon>
        <taxon>Lamiales</taxon>
        <taxon>Pedaliaceae</taxon>
        <taxon>Sesamum</taxon>
    </lineage>
</organism>
<dbReference type="RefSeq" id="XP_011093582.1">
    <property type="nucleotide sequence ID" value="XM_011095280.2"/>
</dbReference>
<protein>
    <recommendedName>
        <fullName evidence="1">tRNA(Ile)-lysidine synthetase</fullName>
        <ecNumber evidence="1">6.3.4.19</ecNumber>
    </recommendedName>
</protein>
<dbReference type="Gene3D" id="3.40.50.620">
    <property type="entry name" value="HUPs"/>
    <property type="match status" value="1"/>
</dbReference>
<keyword evidence="5" id="KW-0067">ATP-binding</keyword>
<dbReference type="InterPro" id="IPR011063">
    <property type="entry name" value="TilS/TtcA_N"/>
</dbReference>
<gene>
    <name evidence="9" type="primary">LOC105173515</name>
</gene>
<dbReference type="GO" id="GO:0032267">
    <property type="term" value="F:tRNA(Ile)-lysidine synthase activity"/>
    <property type="evidence" value="ECO:0007669"/>
    <property type="project" value="UniProtKB-EC"/>
</dbReference>
<dbReference type="InterPro" id="IPR012795">
    <property type="entry name" value="tRNA_Ile_lys_synt_N"/>
</dbReference>
<dbReference type="SUPFAM" id="SSF52402">
    <property type="entry name" value="Adenine nucleotide alpha hydrolases-like"/>
    <property type="match status" value="1"/>
</dbReference>
<dbReference type="AlphaFoldDB" id="A0A6I9U0R9"/>
<dbReference type="HAMAP" id="MF_01161">
    <property type="entry name" value="tRNA_Ile_lys_synt"/>
    <property type="match status" value="1"/>
</dbReference>
<comment type="catalytic activity">
    <reaction evidence="6">
        <text>cytidine(34) in tRNA(Ile2) + L-lysine + ATP = lysidine(34) in tRNA(Ile2) + AMP + diphosphate + H(+)</text>
        <dbReference type="Rhea" id="RHEA:43744"/>
        <dbReference type="Rhea" id="RHEA-COMP:10625"/>
        <dbReference type="Rhea" id="RHEA-COMP:10670"/>
        <dbReference type="ChEBI" id="CHEBI:15378"/>
        <dbReference type="ChEBI" id="CHEBI:30616"/>
        <dbReference type="ChEBI" id="CHEBI:32551"/>
        <dbReference type="ChEBI" id="CHEBI:33019"/>
        <dbReference type="ChEBI" id="CHEBI:82748"/>
        <dbReference type="ChEBI" id="CHEBI:83665"/>
        <dbReference type="ChEBI" id="CHEBI:456215"/>
        <dbReference type="EC" id="6.3.4.19"/>
    </reaction>
</comment>
<dbReference type="FunCoup" id="A0A6I9U0R9">
    <property type="interactions" value="388"/>
</dbReference>
<dbReference type="NCBIfam" id="TIGR02432">
    <property type="entry name" value="lysidine_TilS_N"/>
    <property type="match status" value="1"/>
</dbReference>
<keyword evidence="4" id="KW-0547">Nucleotide-binding</keyword>
<dbReference type="Pfam" id="PF01171">
    <property type="entry name" value="ATP_bind_3"/>
    <property type="match status" value="1"/>
</dbReference>
<evidence type="ECO:0000256" key="6">
    <source>
        <dbReference type="ARBA" id="ARBA00048539"/>
    </source>
</evidence>
<evidence type="ECO:0000256" key="4">
    <source>
        <dbReference type="ARBA" id="ARBA00022741"/>
    </source>
</evidence>
<sequence>MAARGLLMPLHVHTKTTASPTMVMIPTFISRLRKVPCARRARFFCSHGLAEIDLSKYRGKFAQKMAMAGLKPHHHIAMAVSGGPDSIALCILAAGWKSNDFDAAANRRNKFIDGLLAIVVDHGLRKESAEEANLVYQRITDMGIKCEVARCEWLDGRPKVGHLQEAARNKRYQTLQNICSQLQIGILLTAHHADDQAELFILRLSRNSGILGLAGMAFTSQMFPEFPDIRGEGSKAHGIILVRPLLEFSKEDMYNICQAGYKKWVEDPTNRSPLYARNRIRMSLFNLSSPVFKAELQAVISACRRTRLHVDNVCRLLLNQAVTVMPVCSSHGYAVIDLGNLHAMEVKDIYLAKFAAMVLQFISQRHRPVRGNASKLLLSYLRTFPCKTCLTVASCYLCPAPGSKGTQVLVCCSVNSSLPPMVKLFHGCSYVRENCFAKSELEQIIKESEAYLNRLLPDASSVPFLDMASSESVLTEAKKCGILSHCTHRSIISLQKEESENFKSKAEYLSDVSKDDVRSSGATLSQLFYPGQVGYFMNRFVLDWKVSNTGSCNALCTNEVVAVKELGTEGQCFCSSCITGNQKVAEVRHMIDTDWIYLSNLLKKTDMGDSQSPSHPSVKTEQLTEKTTDYAVLSARRALVSLKSIPVAARRAMPVLVNAEGVLLSIPSIGFSCCPHLTVSAVFNPRVPLDGGYSSFL</sequence>
<evidence type="ECO:0000256" key="5">
    <source>
        <dbReference type="ARBA" id="ARBA00022840"/>
    </source>
</evidence>
<dbReference type="GeneID" id="105173515"/>
<dbReference type="Proteomes" id="UP000504604">
    <property type="component" value="Linkage group LG11"/>
</dbReference>
<evidence type="ECO:0000256" key="1">
    <source>
        <dbReference type="ARBA" id="ARBA00013267"/>
    </source>
</evidence>